<evidence type="ECO:0000313" key="2">
    <source>
        <dbReference type="EMBL" id="KAE9971283.1"/>
    </source>
</evidence>
<evidence type="ECO:0000313" key="3">
    <source>
        <dbReference type="EMBL" id="KAE9982810.1"/>
    </source>
</evidence>
<keyword evidence="6" id="KW-1185">Reference proteome</keyword>
<feature type="compositionally biased region" description="Acidic residues" evidence="1">
    <location>
        <begin position="195"/>
        <end position="205"/>
    </location>
</feature>
<dbReference type="EMBL" id="WNWQ01000025">
    <property type="protein sequence ID" value="KAE9983714.1"/>
    <property type="molecule type" value="Genomic_DNA"/>
</dbReference>
<dbReference type="Proteomes" id="UP000447873">
    <property type="component" value="Unassembled WGS sequence"/>
</dbReference>
<dbReference type="Proteomes" id="UP000433883">
    <property type="component" value="Unassembled WGS sequence"/>
</dbReference>
<feature type="compositionally biased region" description="Basic and acidic residues" evidence="1">
    <location>
        <begin position="294"/>
        <end position="315"/>
    </location>
</feature>
<dbReference type="EMBL" id="WNWR01000332">
    <property type="protein sequence ID" value="KAE9982810.1"/>
    <property type="molecule type" value="Genomic_DNA"/>
</dbReference>
<protein>
    <submittedName>
        <fullName evidence="2">Uncharacterized protein</fullName>
    </submittedName>
</protein>
<evidence type="ECO:0000313" key="6">
    <source>
        <dbReference type="Proteomes" id="UP000490939"/>
    </source>
</evidence>
<organism evidence="2 5">
    <name type="scientific">Venturia inaequalis</name>
    <name type="common">Apple scab fungus</name>
    <dbReference type="NCBI Taxonomy" id="5025"/>
    <lineage>
        <taxon>Eukaryota</taxon>
        <taxon>Fungi</taxon>
        <taxon>Dikarya</taxon>
        <taxon>Ascomycota</taxon>
        <taxon>Pezizomycotina</taxon>
        <taxon>Dothideomycetes</taxon>
        <taxon>Pleosporomycetidae</taxon>
        <taxon>Venturiales</taxon>
        <taxon>Venturiaceae</taxon>
        <taxon>Venturia</taxon>
    </lineage>
</organism>
<accession>A0A8H3ULA7</accession>
<name>A0A8H3ULA7_VENIN</name>
<evidence type="ECO:0000313" key="5">
    <source>
        <dbReference type="Proteomes" id="UP000447873"/>
    </source>
</evidence>
<evidence type="ECO:0000256" key="1">
    <source>
        <dbReference type="SAM" id="MobiDB-lite"/>
    </source>
</evidence>
<reference evidence="2 5" key="1">
    <citation type="submission" date="2018-12" db="EMBL/GenBank/DDBJ databases">
        <title>Venturia inaequalis Genome Resource.</title>
        <authorList>
            <person name="Lichtner F.J."/>
        </authorList>
    </citation>
    <scope>NUCLEOTIDE SEQUENCE [LARGE SCALE GENOMIC DNA]</scope>
    <source>
        <strain evidence="2 5">120213</strain>
        <strain evidence="4">Bline_iso_100314</strain>
        <strain evidence="3 6">DMI_063113</strain>
    </source>
</reference>
<dbReference type="OrthoDB" id="3937787at2759"/>
<dbReference type="Proteomes" id="UP000490939">
    <property type="component" value="Unassembled WGS sequence"/>
</dbReference>
<sequence length="336" mass="37928">MVAICLPFRGRDVLRSPGCNTSFPQQQDQQNYQSQSNAWVEVLDDDHIVVTCCEHGSPYHNLICGHLIYTLSQGCGPTCRAAVNSTEKLRTGFNCDRCTDEETFADIMEQIRKFWSAAILDNRIILVEHLQPYMDAFEYQLTLGRRARMGRRGRKAFAKTNEELVENFQAQIERLIERSCRYFLDFLMKKRGNEMYDEPNDDDGDGYGGDDQGEELGEQLLDDTEEGEIVEDDLSEDTGDEGEDENFPELTATLSLRPRAKAATEVEHKLSVAESLIGSVDLGDGFGSVEEAMEAEKQRMAAREDSPLKRGRDDDSYSGEEQDYAEVASSSKKARH</sequence>
<gene>
    <name evidence="4" type="ORF">BLS_003861</name>
    <name evidence="3" type="ORF">EG327_005752</name>
    <name evidence="2" type="ORF">EG328_005747</name>
</gene>
<comment type="caution">
    <text evidence="2">The sequence shown here is derived from an EMBL/GenBank/DDBJ whole genome shotgun (WGS) entry which is preliminary data.</text>
</comment>
<evidence type="ECO:0000313" key="4">
    <source>
        <dbReference type="EMBL" id="KAE9983714.1"/>
    </source>
</evidence>
<feature type="region of interest" description="Disordered" evidence="1">
    <location>
        <begin position="280"/>
        <end position="336"/>
    </location>
</feature>
<feature type="region of interest" description="Disordered" evidence="1">
    <location>
        <begin position="195"/>
        <end position="215"/>
    </location>
</feature>
<dbReference type="AlphaFoldDB" id="A0A8H3ULA7"/>
<proteinExistence type="predicted"/>
<dbReference type="EMBL" id="WNWS01000303">
    <property type="protein sequence ID" value="KAE9971283.1"/>
    <property type="molecule type" value="Genomic_DNA"/>
</dbReference>